<feature type="transmembrane region" description="Helical" evidence="7">
    <location>
        <begin position="190"/>
        <end position="213"/>
    </location>
</feature>
<dbReference type="InterPro" id="IPR045891">
    <property type="entry name" value="ZIP9"/>
</dbReference>
<dbReference type="PANTHER" id="PTHR16133">
    <property type="entry name" value="SOLUTE CARRIER FAMILY 39 ZINC TRANSPORTER , MEMBER 9-RELATED"/>
    <property type="match status" value="1"/>
</dbReference>
<dbReference type="Proteomes" id="UP001142393">
    <property type="component" value="Unassembled WGS sequence"/>
</dbReference>
<keyword evidence="5" id="KW-0333">Golgi apparatus</keyword>
<evidence type="ECO:0000256" key="6">
    <source>
        <dbReference type="ARBA" id="ARBA00023136"/>
    </source>
</evidence>
<evidence type="ECO:0000256" key="4">
    <source>
        <dbReference type="ARBA" id="ARBA00022989"/>
    </source>
</evidence>
<feature type="transmembrane region" description="Helical" evidence="7">
    <location>
        <begin position="254"/>
        <end position="274"/>
    </location>
</feature>
<evidence type="ECO:0000256" key="1">
    <source>
        <dbReference type="ARBA" id="ARBA00004127"/>
    </source>
</evidence>
<keyword evidence="9" id="KW-1185">Reference proteome</keyword>
<reference evidence="8 9" key="1">
    <citation type="journal article" date="2023" name="Proc. Natl. Acad. Sci. U.S.A.">
        <title>A global phylogenomic analysis of the shiitake genus Lentinula.</title>
        <authorList>
            <person name="Sierra-Patev S."/>
            <person name="Min B."/>
            <person name="Naranjo-Ortiz M."/>
            <person name="Looney B."/>
            <person name="Konkel Z."/>
            <person name="Slot J.C."/>
            <person name="Sakamoto Y."/>
            <person name="Steenwyk J.L."/>
            <person name="Rokas A."/>
            <person name="Carro J."/>
            <person name="Camarero S."/>
            <person name="Ferreira P."/>
            <person name="Molpeceres G."/>
            <person name="Ruiz-Duenas F.J."/>
            <person name="Serrano A."/>
            <person name="Henrissat B."/>
            <person name="Drula E."/>
            <person name="Hughes K.W."/>
            <person name="Mata J.L."/>
            <person name="Ishikawa N.K."/>
            <person name="Vargas-Isla R."/>
            <person name="Ushijima S."/>
            <person name="Smith C.A."/>
            <person name="Donoghue J."/>
            <person name="Ahrendt S."/>
            <person name="Andreopoulos W."/>
            <person name="He G."/>
            <person name="LaButti K."/>
            <person name="Lipzen A."/>
            <person name="Ng V."/>
            <person name="Riley R."/>
            <person name="Sandor L."/>
            <person name="Barry K."/>
            <person name="Martinez A.T."/>
            <person name="Xiao Y."/>
            <person name="Gibbons J.G."/>
            <person name="Terashima K."/>
            <person name="Grigoriev I.V."/>
            <person name="Hibbett D."/>
        </authorList>
    </citation>
    <scope>NUCLEOTIDE SEQUENCE [LARGE SCALE GENOMIC DNA]</scope>
    <source>
        <strain evidence="8 9">TFB7810</strain>
    </source>
</reference>
<feature type="transmembrane region" description="Helical" evidence="7">
    <location>
        <begin position="225"/>
        <end position="242"/>
    </location>
</feature>
<dbReference type="InterPro" id="IPR003689">
    <property type="entry name" value="ZIP"/>
</dbReference>
<evidence type="ECO:0000313" key="9">
    <source>
        <dbReference type="Proteomes" id="UP001142393"/>
    </source>
</evidence>
<accession>A0A9W8P5Z2</accession>
<name>A0A9W8P5Z2_9AGAR</name>
<keyword evidence="3 7" id="KW-0812">Transmembrane</keyword>
<keyword evidence="6 7" id="KW-0472">Membrane</keyword>
<feature type="transmembrane region" description="Helical" evidence="7">
    <location>
        <begin position="6"/>
        <end position="28"/>
    </location>
</feature>
<dbReference type="GO" id="GO:0000139">
    <property type="term" value="C:Golgi membrane"/>
    <property type="evidence" value="ECO:0007669"/>
    <property type="project" value="UniProtKB-SubCell"/>
</dbReference>
<gene>
    <name evidence="8" type="ORF">DFH05DRAFT_1479984</name>
</gene>
<sequence>MFSLLIMVTLLGASSFGCGMLPLSFVFSKSHLSRLTTLGSGLLLGTALGVIIPEGIEALADAHPSSEISTSRVALSLLCGFTFMLIVEQMFALHSHSPAPGSTSTANIKPTNASEIQFDAELGELEGEQGMPSRSTADWTMPVHQESSPSQLQAIPLTLGLVIHSLADGFALGVSFFPSNDSTGSSSLSAIVFLAIIIHKLPTSLALTSSLLATSLSRPQCKRHLAVFSASTPIAAVLSYFALDFFGGADHADWPGIALLLSGGTFLNVATLVSHRSEANLSEMSERTRLSLTVLGIFLPVLLSSLLGHGH</sequence>
<evidence type="ECO:0000256" key="3">
    <source>
        <dbReference type="ARBA" id="ARBA00022692"/>
    </source>
</evidence>
<dbReference type="GO" id="GO:0006829">
    <property type="term" value="P:zinc ion transport"/>
    <property type="evidence" value="ECO:0007669"/>
    <property type="project" value="InterPro"/>
</dbReference>
<protein>
    <submittedName>
        <fullName evidence="8">Zinc/iron permease</fullName>
    </submittedName>
</protein>
<comment type="caution">
    <text evidence="8">The sequence shown here is derived from an EMBL/GenBank/DDBJ whole genome shotgun (WGS) entry which is preliminary data.</text>
</comment>
<evidence type="ECO:0000313" key="8">
    <source>
        <dbReference type="EMBL" id="KAJ3747463.1"/>
    </source>
</evidence>
<comment type="subcellular location">
    <subcellularLocation>
        <location evidence="1">Endomembrane system</location>
        <topology evidence="1">Multi-pass membrane protein</topology>
    </subcellularLocation>
    <subcellularLocation>
        <location evidence="2">Golgi apparatus membrane</location>
    </subcellularLocation>
</comment>
<evidence type="ECO:0000256" key="2">
    <source>
        <dbReference type="ARBA" id="ARBA00004394"/>
    </source>
</evidence>
<feature type="transmembrane region" description="Helical" evidence="7">
    <location>
        <begin position="35"/>
        <end position="53"/>
    </location>
</feature>
<organism evidence="8 9">
    <name type="scientific">Lentinula detonsa</name>
    <dbReference type="NCBI Taxonomy" id="2804962"/>
    <lineage>
        <taxon>Eukaryota</taxon>
        <taxon>Fungi</taxon>
        <taxon>Dikarya</taxon>
        <taxon>Basidiomycota</taxon>
        <taxon>Agaricomycotina</taxon>
        <taxon>Agaricomycetes</taxon>
        <taxon>Agaricomycetidae</taxon>
        <taxon>Agaricales</taxon>
        <taxon>Marasmiineae</taxon>
        <taxon>Omphalotaceae</taxon>
        <taxon>Lentinula</taxon>
    </lineage>
</organism>
<proteinExistence type="predicted"/>
<dbReference type="AlphaFoldDB" id="A0A9W8P5Z2"/>
<dbReference type="EMBL" id="JANVFU010000003">
    <property type="protein sequence ID" value="KAJ3747463.1"/>
    <property type="molecule type" value="Genomic_DNA"/>
</dbReference>
<feature type="transmembrane region" description="Helical" evidence="7">
    <location>
        <begin position="290"/>
        <end position="308"/>
    </location>
</feature>
<dbReference type="PANTHER" id="PTHR16133:SF0">
    <property type="entry name" value="ZINC_IRON REGULATED TRANSPORTER-RELATED PROTEIN 102B, ISOFORM E"/>
    <property type="match status" value="1"/>
</dbReference>
<evidence type="ECO:0000256" key="7">
    <source>
        <dbReference type="SAM" id="Phobius"/>
    </source>
</evidence>
<evidence type="ECO:0000256" key="5">
    <source>
        <dbReference type="ARBA" id="ARBA00023034"/>
    </source>
</evidence>
<feature type="transmembrane region" description="Helical" evidence="7">
    <location>
        <begin position="154"/>
        <end position="178"/>
    </location>
</feature>
<dbReference type="Pfam" id="PF02535">
    <property type="entry name" value="Zip"/>
    <property type="match status" value="1"/>
</dbReference>
<feature type="transmembrane region" description="Helical" evidence="7">
    <location>
        <begin position="73"/>
        <end position="93"/>
    </location>
</feature>
<keyword evidence="4 7" id="KW-1133">Transmembrane helix</keyword>
<dbReference type="GO" id="GO:0046873">
    <property type="term" value="F:metal ion transmembrane transporter activity"/>
    <property type="evidence" value="ECO:0007669"/>
    <property type="project" value="InterPro"/>
</dbReference>